<dbReference type="OrthoDB" id="3642826at2759"/>
<proteinExistence type="predicted"/>
<evidence type="ECO:0000256" key="1">
    <source>
        <dbReference type="SAM" id="MobiDB-lite"/>
    </source>
</evidence>
<gene>
    <name evidence="2" type="ORF">GTA08_BOTSDO06591</name>
</gene>
<evidence type="ECO:0000313" key="2">
    <source>
        <dbReference type="EMBL" id="KAF4305190.1"/>
    </source>
</evidence>
<protein>
    <submittedName>
        <fullName evidence="2">Uncharacterized protein</fullName>
    </submittedName>
</protein>
<evidence type="ECO:0000313" key="3">
    <source>
        <dbReference type="Proteomes" id="UP000572817"/>
    </source>
</evidence>
<comment type="caution">
    <text evidence="2">The sequence shown here is derived from an EMBL/GenBank/DDBJ whole genome shotgun (WGS) entry which is preliminary data.</text>
</comment>
<feature type="region of interest" description="Disordered" evidence="1">
    <location>
        <begin position="443"/>
        <end position="507"/>
    </location>
</feature>
<reference evidence="2" key="1">
    <citation type="submission" date="2020-04" db="EMBL/GenBank/DDBJ databases">
        <title>Genome Assembly and Annotation of Botryosphaeria dothidea sdau 11-99, a Latent Pathogen of Apple Fruit Ring Rot in China.</title>
        <authorList>
            <person name="Yu C."/>
            <person name="Diao Y."/>
            <person name="Lu Q."/>
            <person name="Zhao J."/>
            <person name="Cui S."/>
            <person name="Peng C."/>
            <person name="He B."/>
            <person name="Liu H."/>
        </authorList>
    </citation>
    <scope>NUCLEOTIDE SEQUENCE [LARGE SCALE GENOMIC DNA]</scope>
    <source>
        <strain evidence="2">Sdau11-99</strain>
    </source>
</reference>
<feature type="region of interest" description="Disordered" evidence="1">
    <location>
        <begin position="854"/>
        <end position="894"/>
    </location>
</feature>
<dbReference type="AlphaFoldDB" id="A0A8H4IQ08"/>
<feature type="compositionally biased region" description="Low complexity" evidence="1">
    <location>
        <begin position="443"/>
        <end position="452"/>
    </location>
</feature>
<sequence length="939" mass="92446">MPSATSYTWLKLSAYTTITHAVEYIIVNNRTNTTRTSTSFVELPANITKPPTNSLGTRVWEKQVSSPVPGGSWSTFLTNITYPSSFTQYASAYTWWGAASTTNVGGSSVCAWEPYWWKGENYTTSYETSYWSSTRRVCYGKGTTKCSMVPPETQVNTYISADSWTRMASGSSVTLTSVNEYGTIAPSVDPEDPNGYLYVIGMNGPDIGRGAEATPSPPGNMDAVWTQCMWDGGVPNPTSNVISEVGPAGDESSALFLTVTSTLHEDSAPSTASTLDLGGLVAPTAAASATLKQPSVTASPTTSDINIVSELQESSRHLSWTVDGVAASSPNDAPASATADVSFSFPTQEASGTKTEDSDSVGIDLGFTKPTNSQPQTIGIDLGPSTADSAQSGTPAGSPAAGTPAVSADGFNTGFGPHTDGPTLVLTEVGGSLVLSTIGSSSAPATTASAESNDPETTKSAQPEATAGTTAPSEPEAPEQTSAAPETDAPTQSSEASGSGLPVVTTAVPQGPASTAVAVSLTPIEVGGITVSQNSDTQLVVGSQTLAAGSSVIVGSGSSTTAVVLQTEGGSPHIVAGTATAPVPNPASAEPEASTAPAAPFEVGGVTASQNSASEIVVGTQTIAPGSSIIVGSGSSTTAVVLQTDGGATHLIVGSSTAAIPTAPAAAPETAAPAPFTVAGVTVSQNSASDLVIGTHTLAPGSSIVLGSGSSTTAVALQTNDGTTQLVVGSSTAAIPTAAAAAAPIVVGSQTLTPGSTITVGSGTQTTALVLSTNAAGSSAIVVADASTTYTIDAPSAAATNPPATTTIPTTGAHLITTGATTELVVGKSTYTFKTGGPSIGLVTEGGTTIVVAGESGGSRTSIPIPTSEASSSTSTTRAPSVSGDGLSPSSGLGGGVGWATTSASAAASSTGAAASVAGWSEGGGLIGLVCAVLGLVAL</sequence>
<accession>A0A8H4IQ08</accession>
<name>A0A8H4IQ08_9PEZI</name>
<organism evidence="2 3">
    <name type="scientific">Botryosphaeria dothidea</name>
    <dbReference type="NCBI Taxonomy" id="55169"/>
    <lineage>
        <taxon>Eukaryota</taxon>
        <taxon>Fungi</taxon>
        <taxon>Dikarya</taxon>
        <taxon>Ascomycota</taxon>
        <taxon>Pezizomycotina</taxon>
        <taxon>Dothideomycetes</taxon>
        <taxon>Dothideomycetes incertae sedis</taxon>
        <taxon>Botryosphaeriales</taxon>
        <taxon>Botryosphaeriaceae</taxon>
        <taxon>Botryosphaeria</taxon>
    </lineage>
</organism>
<dbReference type="EMBL" id="WWBZ02000040">
    <property type="protein sequence ID" value="KAF4305190.1"/>
    <property type="molecule type" value="Genomic_DNA"/>
</dbReference>
<feature type="compositionally biased region" description="Low complexity" evidence="1">
    <location>
        <begin position="861"/>
        <end position="891"/>
    </location>
</feature>
<feature type="region of interest" description="Disordered" evidence="1">
    <location>
        <begin position="347"/>
        <end position="415"/>
    </location>
</feature>
<feature type="compositionally biased region" description="Polar residues" evidence="1">
    <location>
        <begin position="458"/>
        <end position="472"/>
    </location>
</feature>
<dbReference type="Proteomes" id="UP000572817">
    <property type="component" value="Unassembled WGS sequence"/>
</dbReference>
<keyword evidence="3" id="KW-1185">Reference proteome</keyword>
<feature type="compositionally biased region" description="Low complexity" evidence="1">
    <location>
        <begin position="389"/>
        <end position="408"/>
    </location>
</feature>
<feature type="compositionally biased region" description="Polar residues" evidence="1">
    <location>
        <begin position="479"/>
        <end position="497"/>
    </location>
</feature>